<evidence type="ECO:0000313" key="2">
    <source>
        <dbReference type="EMBL" id="KIL63133.1"/>
    </source>
</evidence>
<reference evidence="2 3" key="1">
    <citation type="submission" date="2014-04" db="EMBL/GenBank/DDBJ databases">
        <title>Evolutionary Origins and Diversification of the Mycorrhizal Mutualists.</title>
        <authorList>
            <consortium name="DOE Joint Genome Institute"/>
            <consortium name="Mycorrhizal Genomics Consortium"/>
            <person name="Kohler A."/>
            <person name="Kuo A."/>
            <person name="Nagy L.G."/>
            <person name="Floudas D."/>
            <person name="Copeland A."/>
            <person name="Barry K.W."/>
            <person name="Cichocki N."/>
            <person name="Veneault-Fourrey C."/>
            <person name="LaButti K."/>
            <person name="Lindquist E.A."/>
            <person name="Lipzen A."/>
            <person name="Lundell T."/>
            <person name="Morin E."/>
            <person name="Murat C."/>
            <person name="Riley R."/>
            <person name="Ohm R."/>
            <person name="Sun H."/>
            <person name="Tunlid A."/>
            <person name="Henrissat B."/>
            <person name="Grigoriev I.V."/>
            <person name="Hibbett D.S."/>
            <person name="Martin F."/>
        </authorList>
    </citation>
    <scope>NUCLEOTIDE SEQUENCE [LARGE SCALE GENOMIC DNA]</scope>
    <source>
        <strain evidence="2 3">Koide BX008</strain>
    </source>
</reference>
<organism evidence="2 3">
    <name type="scientific">Amanita muscaria (strain Koide BX008)</name>
    <dbReference type="NCBI Taxonomy" id="946122"/>
    <lineage>
        <taxon>Eukaryota</taxon>
        <taxon>Fungi</taxon>
        <taxon>Dikarya</taxon>
        <taxon>Basidiomycota</taxon>
        <taxon>Agaricomycotina</taxon>
        <taxon>Agaricomycetes</taxon>
        <taxon>Agaricomycetidae</taxon>
        <taxon>Agaricales</taxon>
        <taxon>Pluteineae</taxon>
        <taxon>Amanitaceae</taxon>
        <taxon>Amanita</taxon>
    </lineage>
</organism>
<dbReference type="InParanoid" id="A0A0C2X335"/>
<gene>
    <name evidence="2" type="ORF">M378DRAFT_80139</name>
</gene>
<dbReference type="STRING" id="946122.A0A0C2X335"/>
<dbReference type="OrthoDB" id="436852at2759"/>
<protein>
    <recommendedName>
        <fullName evidence="1">Chromo domain-containing protein</fullName>
    </recommendedName>
</protein>
<dbReference type="Gene3D" id="2.40.50.40">
    <property type="match status" value="1"/>
</dbReference>
<dbReference type="AlphaFoldDB" id="A0A0C2X335"/>
<dbReference type="InterPro" id="IPR000953">
    <property type="entry name" value="Chromo/chromo_shadow_dom"/>
</dbReference>
<evidence type="ECO:0000313" key="3">
    <source>
        <dbReference type="Proteomes" id="UP000054549"/>
    </source>
</evidence>
<name>A0A0C2X335_AMAMK</name>
<dbReference type="PROSITE" id="PS50013">
    <property type="entry name" value="CHROMO_2"/>
    <property type="match status" value="1"/>
</dbReference>
<dbReference type="EMBL" id="KN818262">
    <property type="protein sequence ID" value="KIL63133.1"/>
    <property type="molecule type" value="Genomic_DNA"/>
</dbReference>
<proteinExistence type="predicted"/>
<accession>A0A0C2X335</accession>
<evidence type="ECO:0000259" key="1">
    <source>
        <dbReference type="PROSITE" id="PS50013"/>
    </source>
</evidence>
<dbReference type="HOGENOM" id="CLU_133987_0_0_1"/>
<feature type="non-terminal residue" evidence="2">
    <location>
        <position position="1"/>
    </location>
</feature>
<dbReference type="Proteomes" id="UP000054549">
    <property type="component" value="Unassembled WGS sequence"/>
</dbReference>
<sequence>WYHYGCAGIKPGDVRLDSCAIYVCPICTTHRKNLKICLALDKLKGQLTCSRLDCRRSEQPGEYFVSGIAGRKLRYDENGNVKFLYLVKWDGYSVADATWEFEDVMPEPQNLIREFNEACQGEGLPFDSSEPILLQEAVAVGWQHVLEFTDPPGKQVPLAQHVLQKNGHRILIPIPLSS</sequence>
<keyword evidence="3" id="KW-1185">Reference proteome</keyword>
<dbReference type="GO" id="GO:0006338">
    <property type="term" value="P:chromatin remodeling"/>
    <property type="evidence" value="ECO:0007669"/>
    <property type="project" value="UniProtKB-ARBA"/>
</dbReference>
<dbReference type="InterPro" id="IPR023780">
    <property type="entry name" value="Chromo_domain"/>
</dbReference>
<dbReference type="Pfam" id="PF00385">
    <property type="entry name" value="Chromo"/>
    <property type="match status" value="1"/>
</dbReference>
<dbReference type="SUPFAM" id="SSF54160">
    <property type="entry name" value="Chromo domain-like"/>
    <property type="match status" value="1"/>
</dbReference>
<dbReference type="InterPro" id="IPR016197">
    <property type="entry name" value="Chromo-like_dom_sf"/>
</dbReference>
<feature type="domain" description="Chromo" evidence="1">
    <location>
        <begin position="63"/>
        <end position="117"/>
    </location>
</feature>